<dbReference type="EMBL" id="CACVAU010000053">
    <property type="protein sequence ID" value="CAA6818320.1"/>
    <property type="molecule type" value="Genomic_DNA"/>
</dbReference>
<proteinExistence type="predicted"/>
<keyword evidence="2" id="KW-0378">Hydrolase</keyword>
<reference evidence="2" key="1">
    <citation type="submission" date="2020-01" db="EMBL/GenBank/DDBJ databases">
        <authorList>
            <person name="Meier V. D."/>
            <person name="Meier V D."/>
        </authorList>
    </citation>
    <scope>NUCLEOTIDE SEQUENCE</scope>
    <source>
        <strain evidence="2">HLG_WM_MAG_05</strain>
    </source>
</reference>
<dbReference type="GO" id="GO:0004519">
    <property type="term" value="F:endonuclease activity"/>
    <property type="evidence" value="ECO:0007669"/>
    <property type="project" value="UniProtKB-KW"/>
</dbReference>
<organism evidence="2">
    <name type="scientific">uncultured Sulfurovum sp</name>
    <dbReference type="NCBI Taxonomy" id="269237"/>
    <lineage>
        <taxon>Bacteria</taxon>
        <taxon>Pseudomonadati</taxon>
        <taxon>Campylobacterota</taxon>
        <taxon>Epsilonproteobacteria</taxon>
        <taxon>Campylobacterales</taxon>
        <taxon>Sulfurovaceae</taxon>
        <taxon>Sulfurovum</taxon>
        <taxon>environmental samples</taxon>
    </lineage>
</organism>
<dbReference type="InterPro" id="IPR027417">
    <property type="entry name" value="P-loop_NTPase"/>
</dbReference>
<sequence>MSMECLAKARKLVKSFLDQKEEGFIPEINFVEKLLRVKAKELEMLGCQLSKEDIELLSKDIHSEETISIPRASTIMSKEKEPWLHTVENPSTYYSDRYRNYLTVDEGFSRQVVDKIFKTTDETLDFMTNPHTENESIKKGLVMGNVQSGKTANYLALINRAADVGYKLIILIAGIHNNLRTQTQARVNSGFIGFDTVEKKELGVSKYNNEFRPFSFTSTEYDFNKDIATSLNFNPKDSNVPVILVIKKNMHTLKNLLDWLGTNNTKKSYSTYPLLVIDDEADNASINTKKNPDEVTTINRQIRQILKMFKKRSYVGYTATPFANIFINPESKTDEHGDDLFPEDFIVSLESPSNYIGAEKIFNSDNNILRTITDNEVCLDVKLKAEDRVDCLPESLYEAVNVYLLTIGTRKIRKNKNLHSSMLVNVSFRVVIQEQVKELINEYLQLIKQYIQYNYHKSLEEMIKNDKMKSLYNSWVKEFSNIEVSFEDVLDKINENKDLIKVFLVNSKKTKEEKLNYDNYKDVGLNAITIGGYSLSRGFTIEGLTVSYFLRNSQMYDTLLQMGRWFGYRAGYEDLCRIYMREEAIGWYRHISEATEELKEEFKVMNDHDLTPREYGLKVKNHDESLIITARNKMYHSSDAIVSINYYGELIETRKISNNPQHISLNMRSLKTLINSLASLKLDSSEKKNFLWRDIDVSVVLDFIKAYKNHPLNIKTDGGTIEKYLLEQNIQSFDVAVVTNSKKDSGVTKVTDDISIYHEMRSSFISNSTLQISGNKSRVGSISDEKIGLSSVKLEKLKKELGGKKASGVDYRKLREKPLLILHILKLQDKNKEGVFPESLSSVVAYGISFPGHTDRRKRRVSAITYKVNKTWLDNNFIEEDDEDED</sequence>
<feature type="domain" description="Putative endonuclease Z1" evidence="1">
    <location>
        <begin position="395"/>
        <end position="625"/>
    </location>
</feature>
<dbReference type="Pfam" id="PF10593">
    <property type="entry name" value="Z1"/>
    <property type="match status" value="1"/>
</dbReference>
<gene>
    <name evidence="2" type="ORF">HELGO_WM17463</name>
</gene>
<dbReference type="SUPFAM" id="SSF52540">
    <property type="entry name" value="P-loop containing nucleoside triphosphate hydrolases"/>
    <property type="match status" value="1"/>
</dbReference>
<accession>A0A6S6TNU3</accession>
<name>A0A6S6TNU3_9BACT</name>
<keyword evidence="2" id="KW-0255">Endonuclease</keyword>
<keyword evidence="2" id="KW-0540">Nuclease</keyword>
<evidence type="ECO:0000259" key="1">
    <source>
        <dbReference type="Pfam" id="PF10593"/>
    </source>
</evidence>
<evidence type="ECO:0000313" key="2">
    <source>
        <dbReference type="EMBL" id="CAA6818320.1"/>
    </source>
</evidence>
<protein>
    <submittedName>
        <fullName evidence="2">Endonuclease</fullName>
    </submittedName>
</protein>
<dbReference type="Gene3D" id="3.40.50.300">
    <property type="entry name" value="P-loop containing nucleotide triphosphate hydrolases"/>
    <property type="match status" value="1"/>
</dbReference>
<dbReference type="InterPro" id="IPR018310">
    <property type="entry name" value="Put_endonuclease_Z1-dom"/>
</dbReference>
<dbReference type="AlphaFoldDB" id="A0A6S6TNU3"/>